<gene>
    <name evidence="1" type="ORF">LTR77_008666</name>
</gene>
<organism evidence="1 2">
    <name type="scientific">Saxophila tyrrhenica</name>
    <dbReference type="NCBI Taxonomy" id="1690608"/>
    <lineage>
        <taxon>Eukaryota</taxon>
        <taxon>Fungi</taxon>
        <taxon>Dikarya</taxon>
        <taxon>Ascomycota</taxon>
        <taxon>Pezizomycotina</taxon>
        <taxon>Dothideomycetes</taxon>
        <taxon>Dothideomycetidae</taxon>
        <taxon>Mycosphaerellales</taxon>
        <taxon>Extremaceae</taxon>
        <taxon>Saxophila</taxon>
    </lineage>
</organism>
<sequence length="153" mass="17247">MSNKNTTNSSTSVSDILRTIDHSLADTKTALHLLIDDLVQKAVAETEKRIRDHYRKSKISFPDSNDVELVLQDHVNGKRVKLFAPWECEVGEVVRACSDVLLDEKVHEKFSSTDGVVVEVRGWRVGVERRIEELGVESGDVLEVFKSEQEKGQ</sequence>
<evidence type="ECO:0000313" key="2">
    <source>
        <dbReference type="Proteomes" id="UP001337655"/>
    </source>
</evidence>
<proteinExistence type="predicted"/>
<keyword evidence="2" id="KW-1185">Reference proteome</keyword>
<dbReference type="RefSeq" id="XP_064655755.1">
    <property type="nucleotide sequence ID" value="XM_064805896.1"/>
</dbReference>
<accession>A0AAV9NZS1</accession>
<dbReference type="AlphaFoldDB" id="A0AAV9NZS1"/>
<dbReference type="GeneID" id="89929998"/>
<reference evidence="1 2" key="1">
    <citation type="submission" date="2023-08" db="EMBL/GenBank/DDBJ databases">
        <title>Black Yeasts Isolated from many extreme environments.</title>
        <authorList>
            <person name="Coleine C."/>
            <person name="Stajich J.E."/>
            <person name="Selbmann L."/>
        </authorList>
    </citation>
    <scope>NUCLEOTIDE SEQUENCE [LARGE SCALE GENOMIC DNA]</scope>
    <source>
        <strain evidence="1 2">CCFEE 5935</strain>
    </source>
</reference>
<evidence type="ECO:0000313" key="1">
    <source>
        <dbReference type="EMBL" id="KAK5165743.1"/>
    </source>
</evidence>
<name>A0AAV9NZS1_9PEZI</name>
<protein>
    <submittedName>
        <fullName evidence="1">Uncharacterized protein</fullName>
    </submittedName>
</protein>
<dbReference type="Proteomes" id="UP001337655">
    <property type="component" value="Unassembled WGS sequence"/>
</dbReference>
<dbReference type="EMBL" id="JAVRRT010000015">
    <property type="protein sequence ID" value="KAK5165743.1"/>
    <property type="molecule type" value="Genomic_DNA"/>
</dbReference>
<comment type="caution">
    <text evidence="1">The sequence shown here is derived from an EMBL/GenBank/DDBJ whole genome shotgun (WGS) entry which is preliminary data.</text>
</comment>